<evidence type="ECO:0000256" key="6">
    <source>
        <dbReference type="PROSITE-ProRule" id="PRU01263"/>
    </source>
</evidence>
<dbReference type="InterPro" id="IPR050758">
    <property type="entry name" value="Znf_C2H2-type"/>
</dbReference>
<keyword evidence="3 5" id="KW-0863">Zinc-finger</keyword>
<dbReference type="PANTHER" id="PTHR23234:SF10">
    <property type="entry name" value="RIKEN CDNA 6720489N17 GENE-RELATED"/>
    <property type="match status" value="1"/>
</dbReference>
<feature type="binding site" evidence="6">
    <location>
        <position position="19"/>
    </location>
    <ligand>
        <name>Zn(2+)</name>
        <dbReference type="ChEBI" id="CHEBI:29105"/>
    </ligand>
</feature>
<dbReference type="Gene3D" id="3.30.160.60">
    <property type="entry name" value="Classic Zinc Finger"/>
    <property type="match status" value="7"/>
</dbReference>
<dbReference type="PROSITE" id="PS51915">
    <property type="entry name" value="ZAD"/>
    <property type="match status" value="1"/>
</dbReference>
<dbReference type="Proteomes" id="UP000504635">
    <property type="component" value="Unplaced"/>
</dbReference>
<evidence type="ECO:0000313" key="10">
    <source>
        <dbReference type="RefSeq" id="XP_030760729.1"/>
    </source>
</evidence>
<feature type="domain" description="C2H2-type" evidence="7">
    <location>
        <begin position="425"/>
        <end position="452"/>
    </location>
</feature>
<feature type="binding site" evidence="6">
    <location>
        <position position="16"/>
    </location>
    <ligand>
        <name>Zn(2+)</name>
        <dbReference type="ChEBI" id="CHEBI:29105"/>
    </ligand>
</feature>
<dbReference type="AlphaFoldDB" id="A0A6J2YC14"/>
<dbReference type="SUPFAM" id="SSF57667">
    <property type="entry name" value="beta-beta-alpha zinc fingers"/>
    <property type="match status" value="5"/>
</dbReference>
<reference evidence="10" key="1">
    <citation type="submission" date="2025-08" db="UniProtKB">
        <authorList>
            <consortium name="RefSeq"/>
        </authorList>
    </citation>
    <scope>IDENTIFICATION</scope>
    <source>
        <tissue evidence="10">Gonads</tissue>
    </source>
</reference>
<accession>A0A6J2YC14</accession>
<dbReference type="InterPro" id="IPR036236">
    <property type="entry name" value="Znf_C2H2_sf"/>
</dbReference>
<feature type="domain" description="C2H2-type" evidence="7">
    <location>
        <begin position="507"/>
        <end position="535"/>
    </location>
</feature>
<feature type="domain" description="C2H2-type" evidence="7">
    <location>
        <begin position="341"/>
        <end position="368"/>
    </location>
</feature>
<dbReference type="RefSeq" id="XP_030760729.1">
    <property type="nucleotide sequence ID" value="XM_030904869.1"/>
</dbReference>
<sequence length="629" mass="73456">MKYVKRYNKYNLQTKCRICLTQPVGPKIRLEDPLRGEIGPKPTVHEALEQIVSEKVRIKGIYPNTICAMCAEFLRIAYDLKIQYQTSRQNLDSMAEEIDELSSDEDTENANETGGETQAPVEIVVGSQKFDLKNLVIVEDEVEDNIRYDGFLQNLGTAISATFVNKKNKKKRLEIEPPSIVIEKVIEKEMVNNETEITDIEYYTIEEEEEQQIEENTGLTDEYSVEREGEDNEAVEEIETVKDLFEISPANTNLVDQFVIETENDRKALESALNMKYKCIICNKPMRSLTRMKQHINICRKRKQLKCYNCGEYFESRRILLQHMKTNHINEIKDKCIDQVHECSVCHQSFSSYGSLAYHMTKHQGKQFTCNICDKPFYTKSQVDIHMQIHNKDKKIAMCSICGKTFHYQSGLFYHMKMHNNERKYKCTYCDRRFYTSNSIKRHELTHTGARPYACKYCDKKFRSLGEVKKHHFLHTGERPYNCDYCNMSFIQAHNLKLHLMTHSGDYHCIYCPKTFAEEASLKLHMSQRHQINETDDLSQETDDISQETDHISQEIEFNLEEDETGMCEDQFETVRSEEDLLNGEVLEQEYFIMEDEFVSAEEGAMSEMIVKTYEVQNEVLVEAIEDPS</sequence>
<dbReference type="PANTHER" id="PTHR23234">
    <property type="entry name" value="ZNF44 PROTEIN"/>
    <property type="match status" value="1"/>
</dbReference>
<dbReference type="InterPro" id="IPR013087">
    <property type="entry name" value="Znf_C2H2_type"/>
</dbReference>
<dbReference type="GO" id="GO:0005634">
    <property type="term" value="C:nucleus"/>
    <property type="evidence" value="ECO:0007669"/>
    <property type="project" value="InterPro"/>
</dbReference>
<dbReference type="Pfam" id="PF13912">
    <property type="entry name" value="zf-C2H2_6"/>
    <property type="match status" value="1"/>
</dbReference>
<feature type="domain" description="C2H2-type" evidence="7">
    <location>
        <begin position="305"/>
        <end position="333"/>
    </location>
</feature>
<feature type="domain" description="C2H2-type" evidence="7">
    <location>
        <begin position="397"/>
        <end position="424"/>
    </location>
</feature>
<feature type="domain" description="ZAD" evidence="8">
    <location>
        <begin position="14"/>
        <end position="94"/>
    </location>
</feature>
<evidence type="ECO:0000256" key="4">
    <source>
        <dbReference type="ARBA" id="ARBA00022833"/>
    </source>
</evidence>
<gene>
    <name evidence="10" type="primary">LOC115885848</name>
</gene>
<evidence type="ECO:0000256" key="2">
    <source>
        <dbReference type="ARBA" id="ARBA00022737"/>
    </source>
</evidence>
<dbReference type="InterPro" id="IPR012934">
    <property type="entry name" value="Znf_AD"/>
</dbReference>
<organism evidence="9 10">
    <name type="scientific">Sitophilus oryzae</name>
    <name type="common">Rice weevil</name>
    <name type="synonym">Curculio oryzae</name>
    <dbReference type="NCBI Taxonomy" id="7048"/>
    <lineage>
        <taxon>Eukaryota</taxon>
        <taxon>Metazoa</taxon>
        <taxon>Ecdysozoa</taxon>
        <taxon>Arthropoda</taxon>
        <taxon>Hexapoda</taxon>
        <taxon>Insecta</taxon>
        <taxon>Pterygota</taxon>
        <taxon>Neoptera</taxon>
        <taxon>Endopterygota</taxon>
        <taxon>Coleoptera</taxon>
        <taxon>Polyphaga</taxon>
        <taxon>Cucujiformia</taxon>
        <taxon>Curculionidae</taxon>
        <taxon>Dryophthorinae</taxon>
        <taxon>Sitophilus</taxon>
    </lineage>
</organism>
<feature type="domain" description="C2H2-type" evidence="7">
    <location>
        <begin position="481"/>
        <end position="508"/>
    </location>
</feature>
<dbReference type="PROSITE" id="PS00028">
    <property type="entry name" value="ZINC_FINGER_C2H2_1"/>
    <property type="match status" value="8"/>
</dbReference>
<evidence type="ECO:0000259" key="8">
    <source>
        <dbReference type="PROSITE" id="PS51915"/>
    </source>
</evidence>
<name>A0A6J2YC14_SITOR</name>
<dbReference type="FunFam" id="3.30.160.60:FF:000446">
    <property type="entry name" value="Zinc finger protein"/>
    <property type="match status" value="1"/>
</dbReference>
<protein>
    <submittedName>
        <fullName evidence="10">Zinc finger protein 675-like isoform X1</fullName>
    </submittedName>
</protein>
<keyword evidence="9" id="KW-1185">Reference proteome</keyword>
<feature type="binding site" evidence="6">
    <location>
        <position position="70"/>
    </location>
    <ligand>
        <name>Zn(2+)</name>
        <dbReference type="ChEBI" id="CHEBI:29105"/>
    </ligand>
</feature>
<dbReference type="PROSITE" id="PS50157">
    <property type="entry name" value="ZINC_FINGER_C2H2_2"/>
    <property type="match status" value="8"/>
</dbReference>
<dbReference type="InParanoid" id="A0A6J2YC14"/>
<evidence type="ECO:0000313" key="9">
    <source>
        <dbReference type="Proteomes" id="UP000504635"/>
    </source>
</evidence>
<keyword evidence="1 6" id="KW-0479">Metal-binding</keyword>
<dbReference type="GO" id="GO:0008270">
    <property type="term" value="F:zinc ion binding"/>
    <property type="evidence" value="ECO:0007669"/>
    <property type="project" value="UniProtKB-UniRule"/>
</dbReference>
<evidence type="ECO:0000256" key="1">
    <source>
        <dbReference type="ARBA" id="ARBA00022723"/>
    </source>
</evidence>
<proteinExistence type="predicted"/>
<dbReference type="OrthoDB" id="8113227at2759"/>
<dbReference type="Pfam" id="PF00096">
    <property type="entry name" value="zf-C2H2"/>
    <property type="match status" value="4"/>
</dbReference>
<keyword evidence="4 6" id="KW-0862">Zinc</keyword>
<evidence type="ECO:0000256" key="5">
    <source>
        <dbReference type="PROSITE-ProRule" id="PRU00042"/>
    </source>
</evidence>
<keyword evidence="2" id="KW-0677">Repeat</keyword>
<feature type="binding site" evidence="6">
    <location>
        <position position="67"/>
    </location>
    <ligand>
        <name>Zn(2+)</name>
        <dbReference type="ChEBI" id="CHEBI:29105"/>
    </ligand>
</feature>
<dbReference type="KEGG" id="soy:115885848"/>
<evidence type="ECO:0000256" key="3">
    <source>
        <dbReference type="ARBA" id="ARBA00022771"/>
    </source>
</evidence>
<dbReference type="SMART" id="SM00355">
    <property type="entry name" value="ZnF_C2H2"/>
    <property type="match status" value="9"/>
</dbReference>
<feature type="domain" description="C2H2-type" evidence="7">
    <location>
        <begin position="453"/>
        <end position="480"/>
    </location>
</feature>
<feature type="domain" description="C2H2-type" evidence="7">
    <location>
        <begin position="368"/>
        <end position="395"/>
    </location>
</feature>
<evidence type="ECO:0000259" key="7">
    <source>
        <dbReference type="PROSITE" id="PS50157"/>
    </source>
</evidence>
<dbReference type="SMART" id="SM00868">
    <property type="entry name" value="zf-AD"/>
    <property type="match status" value="1"/>
</dbReference>
<dbReference type="GeneID" id="115885848"/>